<name>A0A161PRT6_BDEBC</name>
<comment type="caution">
    <text evidence="1">The sequence shown here is derived from an EMBL/GenBank/DDBJ whole genome shotgun (WGS) entry which is preliminary data.</text>
</comment>
<evidence type="ECO:0000313" key="2">
    <source>
        <dbReference type="Proteomes" id="UP000075799"/>
    </source>
</evidence>
<accession>A0A161PRT6</accession>
<dbReference type="RefSeq" id="WP_063204632.1">
    <property type="nucleotide sequence ID" value="NZ_LUKD01000001.1"/>
</dbReference>
<evidence type="ECO:0000313" key="1">
    <source>
        <dbReference type="EMBL" id="KYG67928.1"/>
    </source>
</evidence>
<reference evidence="1 2" key="1">
    <citation type="submission" date="2016-03" db="EMBL/GenBank/DDBJ databases">
        <authorList>
            <person name="Ploux O."/>
        </authorList>
    </citation>
    <scope>NUCLEOTIDE SEQUENCE [LARGE SCALE GENOMIC DNA]</scope>
    <source>
        <strain evidence="1 2">EC13</strain>
    </source>
</reference>
<dbReference type="EMBL" id="LUKD01000001">
    <property type="protein sequence ID" value="KYG67928.1"/>
    <property type="molecule type" value="Genomic_DNA"/>
</dbReference>
<dbReference type="AlphaFoldDB" id="A0A161PRT6"/>
<sequence>MTREKALSRGFSLLDDGRTDEAISYFAELSAKDPHYHVKLALASAYAARAGVKIEKIYSFVAVKEIPQIEIAHSKTSEPTTGLLNVLRQMSAHWEKVPELSSAPREDISRALQVLHDVTEPGAALYSATLRIVYIKSLVSEGLRNYLITTQGQVCTEELRPFFAWSLNILDVVKLLVKDVQKSFPERQKDCEQLQNDIERIKSEALAKPWPRETVCF</sequence>
<proteinExistence type="predicted"/>
<dbReference type="OrthoDB" id="5292297at2"/>
<gene>
    <name evidence="1" type="ORF">AZI87_01240</name>
</gene>
<dbReference type="Proteomes" id="UP000075799">
    <property type="component" value="Unassembled WGS sequence"/>
</dbReference>
<organism evidence="1 2">
    <name type="scientific">Bdellovibrio bacteriovorus</name>
    <dbReference type="NCBI Taxonomy" id="959"/>
    <lineage>
        <taxon>Bacteria</taxon>
        <taxon>Pseudomonadati</taxon>
        <taxon>Bdellovibrionota</taxon>
        <taxon>Bdellovibrionia</taxon>
        <taxon>Bdellovibrionales</taxon>
        <taxon>Pseudobdellovibrionaceae</taxon>
        <taxon>Bdellovibrio</taxon>
    </lineage>
</organism>
<protein>
    <submittedName>
        <fullName evidence="1">Uncharacterized protein</fullName>
    </submittedName>
</protein>